<evidence type="ECO:0000313" key="2">
    <source>
        <dbReference type="EMBL" id="RDB57425.1"/>
    </source>
</evidence>
<organism evidence="2 3">
    <name type="scientific">Senegalimassilia anaerobia</name>
    <dbReference type="NCBI Taxonomy" id="1473216"/>
    <lineage>
        <taxon>Bacteria</taxon>
        <taxon>Bacillati</taxon>
        <taxon>Actinomycetota</taxon>
        <taxon>Coriobacteriia</taxon>
        <taxon>Coriobacteriales</taxon>
        <taxon>Coriobacteriaceae</taxon>
        <taxon>Senegalimassilia</taxon>
    </lineage>
</organism>
<dbReference type="AlphaFoldDB" id="A0A369LH19"/>
<name>A0A369LH19_9ACTN</name>
<dbReference type="SUPFAM" id="SSF52540">
    <property type="entry name" value="P-loop containing nucleoside triphosphate hydrolases"/>
    <property type="match status" value="1"/>
</dbReference>
<evidence type="ECO:0000259" key="1">
    <source>
        <dbReference type="Pfam" id="PF18155"/>
    </source>
</evidence>
<dbReference type="RefSeq" id="WP_114614629.1">
    <property type="nucleotide sequence ID" value="NZ_PPTP01000001.1"/>
</dbReference>
<accession>A0A369LH19</accession>
<gene>
    <name evidence="2" type="ORF">C1880_00960</name>
</gene>
<comment type="caution">
    <text evidence="2">The sequence shown here is derived from an EMBL/GenBank/DDBJ whole genome shotgun (WGS) entry which is preliminary data.</text>
</comment>
<dbReference type="Pfam" id="PF18155">
    <property type="entry name" value="pPIWI_RE_Z"/>
    <property type="match status" value="1"/>
</dbReference>
<keyword evidence="3" id="KW-1185">Reference proteome</keyword>
<dbReference type="InterPro" id="IPR027417">
    <property type="entry name" value="P-loop_NTPase"/>
</dbReference>
<dbReference type="InterPro" id="IPR055254">
    <property type="entry name" value="pPIWI_RE_Z"/>
</dbReference>
<proteinExistence type="predicted"/>
<dbReference type="EMBL" id="PPTP01000001">
    <property type="protein sequence ID" value="RDB57425.1"/>
    <property type="molecule type" value="Genomic_DNA"/>
</dbReference>
<dbReference type="Proteomes" id="UP000253792">
    <property type="component" value="Unassembled WGS sequence"/>
</dbReference>
<reference evidence="2 3" key="1">
    <citation type="journal article" date="2018" name="Elife">
        <title>Discovery and characterization of a prevalent human gut bacterial enzyme sufficient for the inactivation of a family of plant toxins.</title>
        <authorList>
            <person name="Koppel N."/>
            <person name="Bisanz J.E."/>
            <person name="Pandelia M.E."/>
            <person name="Turnbaugh P.J."/>
            <person name="Balskus E.P."/>
        </authorList>
    </citation>
    <scope>NUCLEOTIDE SEQUENCE [LARGE SCALE GENOMIC DNA]</scope>
    <source>
        <strain evidence="3">anaerobia AP69FAA</strain>
    </source>
</reference>
<feature type="domain" description="pPIWI-RE three-gene island" evidence="1">
    <location>
        <begin position="27"/>
        <end position="187"/>
    </location>
</feature>
<dbReference type="OrthoDB" id="8252072at2"/>
<sequence>MNEPNDTAQEGFDQLKRNLEVRYPEDSDLSLDEFLNVESLLALAVRVCGPGADPRKADRLLSNYQLIRPETIGADGHLMQMARRHLFSLASSTAWRRLLGLYERAEYERYRFFDIANGGMALREHPLTGIDRMPIYIDRLLGDVKLSHKNVVARPKGRYSYTCKPEATGDTTVTGSIRWVTIPDAVPPQTGKIDDIPRKSRRPPIDITLDELISTADEVGEKTGKTHYAAVLRRVKDQGLLKRARGGSTSVADGLRLDEVVSLVGLVGAGKSVLANMLIVCLAKRGLRAVSLLNSVSDVMESVVLLREAGISASPLVSRGRRIERLDEFFDHDDSMLLDHSASKYLETACIMDGLSSSDPEACGYGNTPCRGLRSKKGGANSCPYWDVCPSQAMARESLTSDVVVTTPTGFATMIVGRERKAFFEEALQQFDVVLFDEADRVQAQLDGCFAPSMSFQELIRNAADPTAVAMKRRPDDKMRDFNEELFYDLRQKSEPVAKALLKSVRDDRVAKWRIVKDEAFTSLSLLNDLLEQGLPKQVYEDADKLINPYRFEIAKKSLDGGDAALNKLSQAVATSCEGIDDDTHSYSLNEYLAACGCSELPDELRTRFSFALKVIRFDSYLRELASAQDLLSFKDDSVDELYNFLKFSYTRQQHYLPNSLIGNIFGMKLDGNDLRLFRQFAFGRAFMCSLPWLDTDPAGAALGPHVLLLSGSSWEPGCLQYHVNRPVDYLLEAEPWKAAKLSTSTVRDLGIEQNVSGSAAEMRSGNLGIVLSQTMATLRDELDAEGAGKALVIVNSYREAEDARDRIEQEFRRKGQAIKVAALVRNNHDHREHFVPRSEVYKFCDHPAKVLVAPAMAIERGFNIVDRGGHAVFTSLIFSVRPMGTPHDLGGRYRKLNGLIEREVGDYPANPGEFATEVRASAWRTWKTMERDENLPMGAWRTMGRQFLVDDAISTLMVTIIQIFGRLARLADKERPAPHVYFADAAFRGGDGKLSFRTLEELGAYMERLMHDSDQPEVAKALYGPFYESFRKGIGNVGL</sequence>
<protein>
    <recommendedName>
        <fullName evidence="1">pPIWI-RE three-gene island domain-containing protein</fullName>
    </recommendedName>
</protein>
<evidence type="ECO:0000313" key="3">
    <source>
        <dbReference type="Proteomes" id="UP000253792"/>
    </source>
</evidence>